<reference evidence="1" key="2">
    <citation type="journal article" date="2023" name="Microorganisms">
        <title>Isolation and Genomic Characteristics of Cat-Borne Campylobacter felis sp. nov. and Sheep-Borne Campylobacter ovis sp. nov.</title>
        <authorList>
            <person name="Wang H."/>
            <person name="Li Y."/>
            <person name="Gu Y."/>
            <person name="Zhou G."/>
            <person name="Chen X."/>
            <person name="Zhang X."/>
            <person name="Shao Z."/>
            <person name="Zhang J."/>
            <person name="Zhang M."/>
        </authorList>
    </citation>
    <scope>NUCLEOTIDE SEQUENCE</scope>
    <source>
        <strain evidence="1">XJK33-1</strain>
    </source>
</reference>
<dbReference type="Proteomes" id="UP001176223">
    <property type="component" value="Unassembled WGS sequence"/>
</dbReference>
<evidence type="ECO:0000313" key="2">
    <source>
        <dbReference type="Proteomes" id="UP001176223"/>
    </source>
</evidence>
<comment type="caution">
    <text evidence="1">The sequence shown here is derived from an EMBL/GenBank/DDBJ whole genome shotgun (WGS) entry which is preliminary data.</text>
</comment>
<name>A0ABT7I525_9BACT</name>
<keyword evidence="2" id="KW-1185">Reference proteome</keyword>
<organism evidence="1 2">
    <name type="scientific">Campylobacter felis</name>
    <dbReference type="NCBI Taxonomy" id="2974565"/>
    <lineage>
        <taxon>Bacteria</taxon>
        <taxon>Pseudomonadati</taxon>
        <taxon>Campylobacterota</taxon>
        <taxon>Epsilonproteobacteria</taxon>
        <taxon>Campylobacterales</taxon>
        <taxon>Campylobacteraceae</taxon>
        <taxon>Campylobacter</taxon>
    </lineage>
</organism>
<protein>
    <recommendedName>
        <fullName evidence="3">Sugar transferase</fullName>
    </recommendedName>
</protein>
<gene>
    <name evidence="1" type="ORF">NYG95_06845</name>
</gene>
<sequence>MITNPNSATQRIKNHLSYKLGQELIKYNTGGGGNPLSLIFHLLKITKITKSTKNLQQSFPSLTTHHLINAVIINKA</sequence>
<evidence type="ECO:0008006" key="3">
    <source>
        <dbReference type="Google" id="ProtNLM"/>
    </source>
</evidence>
<accession>A0ABT7I525</accession>
<reference evidence="1" key="1">
    <citation type="submission" date="2022-08" db="EMBL/GenBank/DDBJ databases">
        <authorList>
            <person name="Wang H."/>
        </authorList>
    </citation>
    <scope>NUCLEOTIDE SEQUENCE</scope>
    <source>
        <strain evidence="1">XJK33-1</strain>
    </source>
</reference>
<dbReference type="RefSeq" id="WP_289774186.1">
    <property type="nucleotide sequence ID" value="NZ_JANURU010000013.1"/>
</dbReference>
<evidence type="ECO:0000313" key="1">
    <source>
        <dbReference type="EMBL" id="MDL0147326.1"/>
    </source>
</evidence>
<proteinExistence type="predicted"/>
<dbReference type="EMBL" id="JANURU010000013">
    <property type="protein sequence ID" value="MDL0147326.1"/>
    <property type="molecule type" value="Genomic_DNA"/>
</dbReference>